<dbReference type="PANTHER" id="PTHR31025">
    <property type="entry name" value="SI:CH211-196P9.1-RELATED"/>
    <property type="match status" value="1"/>
</dbReference>
<sequence>MESWLKEVNGEMFLKIFEERNFTINGVKCLTWEQLRGEIPTELVGAAVVFFNNLKQLKQNDEASIAPQPGTENFHPSTPTSGIEIGTIIAQSQKGKLILNNFRMLKTLNGRTRKELSRVIIEYFLARKIQPKQNLLEDVSNQIVQLFPSETTETYFIKNKGKKPGGLLYSHFYNLKAKFCAREKISENVENLPPNSYADEGKADVGRTWLKLNVEPFDAVLKYWQLTFQWRTSFLKSETNLSTILEELPILYESFGYVLIEDDFNRLYPRQANNFIDRWDDFKRKIVPLLKSKINEQQSLNLLKDFERQSEESQEIIVWMSIHAVLIPTTRTKKTEFGRIAAKHTIADSRAKFIVWKNTLAELKTFIKEQTEDCYSERTKLQPFVCCIGTDVLHFTDFFVYMSGIFYRLPSLKKSIDICFKLFFVLNLEYQTECQLVWAFIQKQIFEIDLKTDPKNKALFELLNDFKNLDYTNI</sequence>
<protein>
    <submittedName>
        <fullName evidence="2">Uncharacterized protein</fullName>
    </submittedName>
</protein>
<dbReference type="PANTHER" id="PTHR31025:SF9">
    <property type="entry name" value="SI:DKEY-286J15.1"/>
    <property type="match status" value="1"/>
</dbReference>
<evidence type="ECO:0000313" key="2">
    <source>
        <dbReference type="RefSeq" id="XP_070142334.1"/>
    </source>
</evidence>
<dbReference type="RefSeq" id="XP_070142334.1">
    <property type="nucleotide sequence ID" value="XM_070286233.1"/>
</dbReference>
<dbReference type="Proteomes" id="UP001652661">
    <property type="component" value="Chromosome 3R"/>
</dbReference>
<gene>
    <name evidence="2" type="primary">LOC138928718</name>
</gene>
<reference evidence="2" key="1">
    <citation type="submission" date="2025-08" db="UniProtKB">
        <authorList>
            <consortium name="RefSeq"/>
        </authorList>
    </citation>
    <scope>IDENTIFICATION</scope>
    <source>
        <strain evidence="2">14028-0561.14</strain>
        <tissue evidence="2">Whole fly</tissue>
    </source>
</reference>
<accession>A0ABM4GI06</accession>
<name>A0ABM4GI06_DROKI</name>
<evidence type="ECO:0000313" key="1">
    <source>
        <dbReference type="Proteomes" id="UP001652661"/>
    </source>
</evidence>
<keyword evidence="1" id="KW-1185">Reference proteome</keyword>
<proteinExistence type="predicted"/>
<organism evidence="1 2">
    <name type="scientific">Drosophila kikkawai</name>
    <name type="common">Fruit fly</name>
    <dbReference type="NCBI Taxonomy" id="30033"/>
    <lineage>
        <taxon>Eukaryota</taxon>
        <taxon>Metazoa</taxon>
        <taxon>Ecdysozoa</taxon>
        <taxon>Arthropoda</taxon>
        <taxon>Hexapoda</taxon>
        <taxon>Insecta</taxon>
        <taxon>Pterygota</taxon>
        <taxon>Neoptera</taxon>
        <taxon>Endopterygota</taxon>
        <taxon>Diptera</taxon>
        <taxon>Brachycera</taxon>
        <taxon>Muscomorpha</taxon>
        <taxon>Ephydroidea</taxon>
        <taxon>Drosophilidae</taxon>
        <taxon>Drosophila</taxon>
        <taxon>Sophophora</taxon>
    </lineage>
</organism>
<dbReference type="GeneID" id="138928718"/>